<keyword evidence="3" id="KW-1185">Reference proteome</keyword>
<organism evidence="2 3">
    <name type="scientific">Lactarius akahatsu</name>
    <dbReference type="NCBI Taxonomy" id="416441"/>
    <lineage>
        <taxon>Eukaryota</taxon>
        <taxon>Fungi</taxon>
        <taxon>Dikarya</taxon>
        <taxon>Basidiomycota</taxon>
        <taxon>Agaricomycotina</taxon>
        <taxon>Agaricomycetes</taxon>
        <taxon>Russulales</taxon>
        <taxon>Russulaceae</taxon>
        <taxon>Lactarius</taxon>
    </lineage>
</organism>
<feature type="region of interest" description="Disordered" evidence="1">
    <location>
        <begin position="48"/>
        <end position="119"/>
    </location>
</feature>
<evidence type="ECO:0000313" key="3">
    <source>
        <dbReference type="Proteomes" id="UP001201163"/>
    </source>
</evidence>
<accession>A0AAD4QC23</accession>
<protein>
    <submittedName>
        <fullName evidence="2">Uncharacterized protein</fullName>
    </submittedName>
</protein>
<dbReference type="AlphaFoldDB" id="A0AAD4QC23"/>
<feature type="region of interest" description="Disordered" evidence="1">
    <location>
        <begin position="249"/>
        <end position="268"/>
    </location>
</feature>
<name>A0AAD4QC23_9AGAM</name>
<gene>
    <name evidence="2" type="ORF">EDB92DRAFT_1873200</name>
</gene>
<feature type="region of interest" description="Disordered" evidence="1">
    <location>
        <begin position="273"/>
        <end position="318"/>
    </location>
</feature>
<comment type="caution">
    <text evidence="2">The sequence shown here is derived from an EMBL/GenBank/DDBJ whole genome shotgun (WGS) entry which is preliminary data.</text>
</comment>
<dbReference type="Proteomes" id="UP001201163">
    <property type="component" value="Unassembled WGS sequence"/>
</dbReference>
<sequence length="345" mass="37457">MELSPLEFRGVRFDDECILIPDPQPRSRMPRLLINPFAFKRRHSQDSYSPTSYHCDAPPSPTGTFPRPALSRKSSLNEGPPLSPPPIHRHASLPPTPTTSARPRAPSLPPLQRSERDRVTIPLRPCCPDCFSATERATLLGEQWTEKFSRAARRRRSASTDNYSCPPHVHSGNQATIQWSSNITEDSTPATFHPILVVDEAAHKASLVTQPSPAPDGEQELTDALNAIDHGILPPLLTRQNPWLSPIPSNNASLDDVSREPSTVAAEDTPLYLPVQVSPPPSPLPKTPPSLYSSPVASPKISSPSPSERESPRIGSSFRIPKGASLVRAGADILRGVSVIGTSPV</sequence>
<evidence type="ECO:0000256" key="1">
    <source>
        <dbReference type="SAM" id="MobiDB-lite"/>
    </source>
</evidence>
<dbReference type="EMBL" id="JAKELL010000043">
    <property type="protein sequence ID" value="KAH8988234.1"/>
    <property type="molecule type" value="Genomic_DNA"/>
</dbReference>
<feature type="compositionally biased region" description="Pro residues" evidence="1">
    <location>
        <begin position="277"/>
        <end position="288"/>
    </location>
</feature>
<proteinExistence type="predicted"/>
<reference evidence="2" key="1">
    <citation type="submission" date="2022-01" db="EMBL/GenBank/DDBJ databases">
        <title>Comparative genomics reveals a dynamic genome evolution in the ectomycorrhizal milk-cap (Lactarius) mushrooms.</title>
        <authorList>
            <consortium name="DOE Joint Genome Institute"/>
            <person name="Lebreton A."/>
            <person name="Tang N."/>
            <person name="Kuo A."/>
            <person name="LaButti K."/>
            <person name="Drula E."/>
            <person name="Barry K."/>
            <person name="Clum A."/>
            <person name="Lipzen A."/>
            <person name="Mousain D."/>
            <person name="Ng V."/>
            <person name="Wang R."/>
            <person name="Wang X."/>
            <person name="Dai Y."/>
            <person name="Henrissat B."/>
            <person name="Grigoriev I.V."/>
            <person name="Guerin-Laguette A."/>
            <person name="Yu F."/>
            <person name="Martin F.M."/>
        </authorList>
    </citation>
    <scope>NUCLEOTIDE SEQUENCE</scope>
    <source>
        <strain evidence="2">QP</strain>
    </source>
</reference>
<feature type="compositionally biased region" description="Low complexity" evidence="1">
    <location>
        <begin position="289"/>
        <end position="306"/>
    </location>
</feature>
<evidence type="ECO:0000313" key="2">
    <source>
        <dbReference type="EMBL" id="KAH8988234.1"/>
    </source>
</evidence>